<name>A0AAN7CZL2_9PEZI</name>
<dbReference type="Proteomes" id="UP001303647">
    <property type="component" value="Unassembled WGS sequence"/>
</dbReference>
<dbReference type="AlphaFoldDB" id="A0AAN7CZL2"/>
<sequence length="141" mass="15341">MYLKAALFMALGIAFAAADEIHLVNCQNTSPRLPRDEYTVMVYYASSRDLNGPPPSNNICFPVSSGTVQWERSGGVSCTFPMGITFRETLNANAPSAPNFSAVGSGSNGFNSYTCYKDNGHQLYVDNDAKVCFSSYYCLSN</sequence>
<protein>
    <recommendedName>
        <fullName evidence="4">Ig-like domain-containing protein</fullName>
    </recommendedName>
</protein>
<keyword evidence="3" id="KW-1185">Reference proteome</keyword>
<evidence type="ECO:0000313" key="2">
    <source>
        <dbReference type="EMBL" id="KAK4251295.1"/>
    </source>
</evidence>
<organism evidence="2 3">
    <name type="scientific">Corynascus novoguineensis</name>
    <dbReference type="NCBI Taxonomy" id="1126955"/>
    <lineage>
        <taxon>Eukaryota</taxon>
        <taxon>Fungi</taxon>
        <taxon>Dikarya</taxon>
        <taxon>Ascomycota</taxon>
        <taxon>Pezizomycotina</taxon>
        <taxon>Sordariomycetes</taxon>
        <taxon>Sordariomycetidae</taxon>
        <taxon>Sordariales</taxon>
        <taxon>Chaetomiaceae</taxon>
        <taxon>Corynascus</taxon>
    </lineage>
</organism>
<reference evidence="2" key="1">
    <citation type="journal article" date="2023" name="Mol. Phylogenet. Evol.">
        <title>Genome-scale phylogeny and comparative genomics of the fungal order Sordariales.</title>
        <authorList>
            <person name="Hensen N."/>
            <person name="Bonometti L."/>
            <person name="Westerberg I."/>
            <person name="Brannstrom I.O."/>
            <person name="Guillou S."/>
            <person name="Cros-Aarteil S."/>
            <person name="Calhoun S."/>
            <person name="Haridas S."/>
            <person name="Kuo A."/>
            <person name="Mondo S."/>
            <person name="Pangilinan J."/>
            <person name="Riley R."/>
            <person name="LaButti K."/>
            <person name="Andreopoulos B."/>
            <person name="Lipzen A."/>
            <person name="Chen C."/>
            <person name="Yan M."/>
            <person name="Daum C."/>
            <person name="Ng V."/>
            <person name="Clum A."/>
            <person name="Steindorff A."/>
            <person name="Ohm R.A."/>
            <person name="Martin F."/>
            <person name="Silar P."/>
            <person name="Natvig D.O."/>
            <person name="Lalanne C."/>
            <person name="Gautier V."/>
            <person name="Ament-Velasquez S.L."/>
            <person name="Kruys A."/>
            <person name="Hutchinson M.I."/>
            <person name="Powell A.J."/>
            <person name="Barry K."/>
            <person name="Miller A.N."/>
            <person name="Grigoriev I.V."/>
            <person name="Debuchy R."/>
            <person name="Gladieux P."/>
            <person name="Hiltunen Thoren M."/>
            <person name="Johannesson H."/>
        </authorList>
    </citation>
    <scope>NUCLEOTIDE SEQUENCE</scope>
    <source>
        <strain evidence="2">CBS 359.72</strain>
    </source>
</reference>
<feature type="signal peptide" evidence="1">
    <location>
        <begin position="1"/>
        <end position="18"/>
    </location>
</feature>
<dbReference type="EMBL" id="MU857606">
    <property type="protein sequence ID" value="KAK4251295.1"/>
    <property type="molecule type" value="Genomic_DNA"/>
</dbReference>
<gene>
    <name evidence="2" type="ORF">C7999DRAFT_28025</name>
</gene>
<feature type="chain" id="PRO_5042883135" description="Ig-like domain-containing protein" evidence="1">
    <location>
        <begin position="19"/>
        <end position="141"/>
    </location>
</feature>
<evidence type="ECO:0008006" key="4">
    <source>
        <dbReference type="Google" id="ProtNLM"/>
    </source>
</evidence>
<comment type="caution">
    <text evidence="2">The sequence shown here is derived from an EMBL/GenBank/DDBJ whole genome shotgun (WGS) entry which is preliminary data.</text>
</comment>
<reference evidence="2" key="2">
    <citation type="submission" date="2023-05" db="EMBL/GenBank/DDBJ databases">
        <authorList>
            <consortium name="Lawrence Berkeley National Laboratory"/>
            <person name="Steindorff A."/>
            <person name="Hensen N."/>
            <person name="Bonometti L."/>
            <person name="Westerberg I."/>
            <person name="Brannstrom I.O."/>
            <person name="Guillou S."/>
            <person name="Cros-Aarteil S."/>
            <person name="Calhoun S."/>
            <person name="Haridas S."/>
            <person name="Kuo A."/>
            <person name="Mondo S."/>
            <person name="Pangilinan J."/>
            <person name="Riley R."/>
            <person name="Labutti K."/>
            <person name="Andreopoulos B."/>
            <person name="Lipzen A."/>
            <person name="Chen C."/>
            <person name="Yanf M."/>
            <person name="Daum C."/>
            <person name="Ng V."/>
            <person name="Clum A."/>
            <person name="Ohm R."/>
            <person name="Martin F."/>
            <person name="Silar P."/>
            <person name="Natvig D."/>
            <person name="Lalanne C."/>
            <person name="Gautier V."/>
            <person name="Ament-Velasquez S.L."/>
            <person name="Kruys A."/>
            <person name="Hutchinson M.I."/>
            <person name="Powell A.J."/>
            <person name="Barry K."/>
            <person name="Miller A.N."/>
            <person name="Grigoriev I.V."/>
            <person name="Debuchy R."/>
            <person name="Gladieux P."/>
            <person name="Thoren M.H."/>
            <person name="Johannesson H."/>
        </authorList>
    </citation>
    <scope>NUCLEOTIDE SEQUENCE</scope>
    <source>
        <strain evidence="2">CBS 359.72</strain>
    </source>
</reference>
<keyword evidence="1" id="KW-0732">Signal</keyword>
<evidence type="ECO:0000313" key="3">
    <source>
        <dbReference type="Proteomes" id="UP001303647"/>
    </source>
</evidence>
<accession>A0AAN7CZL2</accession>
<proteinExistence type="predicted"/>
<evidence type="ECO:0000256" key="1">
    <source>
        <dbReference type="SAM" id="SignalP"/>
    </source>
</evidence>